<evidence type="ECO:0000313" key="1">
    <source>
        <dbReference type="EMBL" id="GHO48916.1"/>
    </source>
</evidence>
<dbReference type="Proteomes" id="UP000612362">
    <property type="component" value="Unassembled WGS sequence"/>
</dbReference>
<accession>A0A8J3I7J5</accession>
<organism evidence="1 2">
    <name type="scientific">Ktedonospora formicarum</name>
    <dbReference type="NCBI Taxonomy" id="2778364"/>
    <lineage>
        <taxon>Bacteria</taxon>
        <taxon>Bacillati</taxon>
        <taxon>Chloroflexota</taxon>
        <taxon>Ktedonobacteria</taxon>
        <taxon>Ktedonobacterales</taxon>
        <taxon>Ktedonobacteraceae</taxon>
        <taxon>Ktedonospora</taxon>
    </lineage>
</organism>
<protein>
    <submittedName>
        <fullName evidence="1">Uncharacterized protein</fullName>
    </submittedName>
</protein>
<dbReference type="AlphaFoldDB" id="A0A8J3I7J5"/>
<gene>
    <name evidence="1" type="ORF">KSX_70790</name>
</gene>
<reference evidence="1" key="1">
    <citation type="submission" date="2020-10" db="EMBL/GenBank/DDBJ databases">
        <title>Taxonomic study of unclassified bacteria belonging to the class Ktedonobacteria.</title>
        <authorList>
            <person name="Yabe S."/>
            <person name="Wang C.M."/>
            <person name="Zheng Y."/>
            <person name="Sakai Y."/>
            <person name="Cavaletti L."/>
            <person name="Monciardini P."/>
            <person name="Donadio S."/>
        </authorList>
    </citation>
    <scope>NUCLEOTIDE SEQUENCE</scope>
    <source>
        <strain evidence="1">SOSP1-1</strain>
    </source>
</reference>
<keyword evidence="2" id="KW-1185">Reference proteome</keyword>
<evidence type="ECO:0000313" key="2">
    <source>
        <dbReference type="Proteomes" id="UP000612362"/>
    </source>
</evidence>
<sequence>MNRLPTGQLIWSLRRCTITGGEDWDRLCERCKQAIPVFEYEHRNEQGRPCFDYLCEGCAQKKLAEWLQCQHSPDYVSTRTVTDFDLATVYYEPKNDGETFTLTRWSPEQRRRRLQQET</sequence>
<proteinExistence type="predicted"/>
<comment type="caution">
    <text evidence="1">The sequence shown here is derived from an EMBL/GenBank/DDBJ whole genome shotgun (WGS) entry which is preliminary data.</text>
</comment>
<name>A0A8J3I7J5_9CHLR</name>
<dbReference type="RefSeq" id="WP_220198064.1">
    <property type="nucleotide sequence ID" value="NZ_BNJF01000004.1"/>
</dbReference>
<dbReference type="EMBL" id="BNJF01000004">
    <property type="protein sequence ID" value="GHO48916.1"/>
    <property type="molecule type" value="Genomic_DNA"/>
</dbReference>